<sequence>MLMSLKKQFGKGAEDLKILFDGMHQIRKIGTVSGATNTPRANQDIAAVANHDAGTAEKSYLKITNTSLRKSAYIKSYKHFLDIAGIGNDYESLKSGILKKR</sequence>
<protein>
    <submittedName>
        <fullName evidence="2">Uncharacterized protein</fullName>
    </submittedName>
</protein>
<dbReference type="WBParaSite" id="PSU_v2.g19440.t1">
    <property type="protein sequence ID" value="PSU_v2.g19440.t1"/>
    <property type="gene ID" value="PSU_v2.g19440"/>
</dbReference>
<accession>A0A914YKN5</accession>
<keyword evidence="1" id="KW-1185">Reference proteome</keyword>
<organism evidence="1 2">
    <name type="scientific">Panagrolaimus superbus</name>
    <dbReference type="NCBI Taxonomy" id="310955"/>
    <lineage>
        <taxon>Eukaryota</taxon>
        <taxon>Metazoa</taxon>
        <taxon>Ecdysozoa</taxon>
        <taxon>Nematoda</taxon>
        <taxon>Chromadorea</taxon>
        <taxon>Rhabditida</taxon>
        <taxon>Tylenchina</taxon>
        <taxon>Panagrolaimomorpha</taxon>
        <taxon>Panagrolaimoidea</taxon>
        <taxon>Panagrolaimidae</taxon>
        <taxon>Panagrolaimus</taxon>
    </lineage>
</organism>
<evidence type="ECO:0000313" key="1">
    <source>
        <dbReference type="Proteomes" id="UP000887577"/>
    </source>
</evidence>
<reference evidence="2" key="1">
    <citation type="submission" date="2022-11" db="UniProtKB">
        <authorList>
            <consortium name="WormBaseParasite"/>
        </authorList>
    </citation>
    <scope>IDENTIFICATION</scope>
</reference>
<proteinExistence type="predicted"/>
<dbReference type="Proteomes" id="UP000887577">
    <property type="component" value="Unplaced"/>
</dbReference>
<dbReference type="AlphaFoldDB" id="A0A914YKN5"/>
<name>A0A914YKN5_9BILA</name>
<evidence type="ECO:0000313" key="2">
    <source>
        <dbReference type="WBParaSite" id="PSU_v2.g19440.t1"/>
    </source>
</evidence>